<dbReference type="EMBL" id="BARV01027001">
    <property type="protein sequence ID" value="GAI46098.1"/>
    <property type="molecule type" value="Genomic_DNA"/>
</dbReference>
<comment type="caution">
    <text evidence="1">The sequence shown here is derived from an EMBL/GenBank/DDBJ whole genome shotgun (WGS) entry which is preliminary data.</text>
</comment>
<dbReference type="AlphaFoldDB" id="X1NR83"/>
<proteinExistence type="predicted"/>
<accession>X1NR83</accession>
<sequence length="47" mass="5156">MADDTKQTEAFDEFTDAFTITLTPFGANISFAVREAHPSPGKPQQII</sequence>
<protein>
    <submittedName>
        <fullName evidence="1">Uncharacterized protein</fullName>
    </submittedName>
</protein>
<organism evidence="1">
    <name type="scientific">marine sediment metagenome</name>
    <dbReference type="NCBI Taxonomy" id="412755"/>
    <lineage>
        <taxon>unclassified sequences</taxon>
        <taxon>metagenomes</taxon>
        <taxon>ecological metagenomes</taxon>
    </lineage>
</organism>
<evidence type="ECO:0000313" key="1">
    <source>
        <dbReference type="EMBL" id="GAI46098.1"/>
    </source>
</evidence>
<reference evidence="1" key="1">
    <citation type="journal article" date="2014" name="Front. Microbiol.">
        <title>High frequency of phylogenetically diverse reductive dehalogenase-homologous genes in deep subseafloor sedimentary metagenomes.</title>
        <authorList>
            <person name="Kawai M."/>
            <person name="Futagami T."/>
            <person name="Toyoda A."/>
            <person name="Takaki Y."/>
            <person name="Nishi S."/>
            <person name="Hori S."/>
            <person name="Arai W."/>
            <person name="Tsubouchi T."/>
            <person name="Morono Y."/>
            <person name="Uchiyama I."/>
            <person name="Ito T."/>
            <person name="Fujiyama A."/>
            <person name="Inagaki F."/>
            <person name="Takami H."/>
        </authorList>
    </citation>
    <scope>NUCLEOTIDE SEQUENCE</scope>
    <source>
        <strain evidence="1">Expedition CK06-06</strain>
    </source>
</reference>
<gene>
    <name evidence="1" type="ORF">S06H3_43518</name>
</gene>
<name>X1NR83_9ZZZZ</name>